<reference evidence="2 3" key="1">
    <citation type="journal article" date="2016" name="Nat. Commun.">
        <title>Ectomycorrhizal ecology is imprinted in the genome of the dominant symbiotic fungus Cenococcum geophilum.</title>
        <authorList>
            <consortium name="DOE Joint Genome Institute"/>
            <person name="Peter M."/>
            <person name="Kohler A."/>
            <person name="Ohm R.A."/>
            <person name="Kuo A."/>
            <person name="Krutzmann J."/>
            <person name="Morin E."/>
            <person name="Arend M."/>
            <person name="Barry K.W."/>
            <person name="Binder M."/>
            <person name="Choi C."/>
            <person name="Clum A."/>
            <person name="Copeland A."/>
            <person name="Grisel N."/>
            <person name="Haridas S."/>
            <person name="Kipfer T."/>
            <person name="LaButti K."/>
            <person name="Lindquist E."/>
            <person name="Lipzen A."/>
            <person name="Maire R."/>
            <person name="Meier B."/>
            <person name="Mihaltcheva S."/>
            <person name="Molinier V."/>
            <person name="Murat C."/>
            <person name="Poggeler S."/>
            <person name="Quandt C.A."/>
            <person name="Sperisen C."/>
            <person name="Tritt A."/>
            <person name="Tisserant E."/>
            <person name="Crous P.W."/>
            <person name="Henrissat B."/>
            <person name="Nehls U."/>
            <person name="Egli S."/>
            <person name="Spatafora J.W."/>
            <person name="Grigoriev I.V."/>
            <person name="Martin F.M."/>
        </authorList>
    </citation>
    <scope>NUCLEOTIDE SEQUENCE [LARGE SCALE GENOMIC DNA]</scope>
    <source>
        <strain evidence="2 3">CBS 207.34</strain>
    </source>
</reference>
<dbReference type="AlphaFoldDB" id="A0A8E2JM80"/>
<organism evidence="2 3">
    <name type="scientific">Glonium stellatum</name>
    <dbReference type="NCBI Taxonomy" id="574774"/>
    <lineage>
        <taxon>Eukaryota</taxon>
        <taxon>Fungi</taxon>
        <taxon>Dikarya</taxon>
        <taxon>Ascomycota</taxon>
        <taxon>Pezizomycotina</taxon>
        <taxon>Dothideomycetes</taxon>
        <taxon>Pleosporomycetidae</taxon>
        <taxon>Gloniales</taxon>
        <taxon>Gloniaceae</taxon>
        <taxon>Glonium</taxon>
    </lineage>
</organism>
<dbReference type="PANTHER" id="PTHR24148:SF73">
    <property type="entry name" value="HET DOMAIN PROTEIN (AFU_ORTHOLOGUE AFUA_8G01020)"/>
    <property type="match status" value="1"/>
</dbReference>
<evidence type="ECO:0000313" key="3">
    <source>
        <dbReference type="Proteomes" id="UP000250140"/>
    </source>
</evidence>
<evidence type="ECO:0000259" key="1">
    <source>
        <dbReference type="Pfam" id="PF06985"/>
    </source>
</evidence>
<dbReference type="InterPro" id="IPR010730">
    <property type="entry name" value="HET"/>
</dbReference>
<feature type="non-terminal residue" evidence="2">
    <location>
        <position position="228"/>
    </location>
</feature>
<name>A0A8E2JM80_9PEZI</name>
<protein>
    <submittedName>
        <fullName evidence="2">HET-domain-containing protein</fullName>
    </submittedName>
</protein>
<feature type="domain" description="Heterokaryon incompatibility" evidence="1">
    <location>
        <begin position="2"/>
        <end position="89"/>
    </location>
</feature>
<dbReference type="InterPro" id="IPR052895">
    <property type="entry name" value="HetReg/Transcr_Mod"/>
</dbReference>
<dbReference type="Proteomes" id="UP000250140">
    <property type="component" value="Unassembled WGS sequence"/>
</dbReference>
<sequence>NALYINQKDDEEKSWQVDMMDRIYKLAHHTIIYLGSLTTASEALLKALASSTTTTERGLTGDLDRSVVDSGRLDLLHRPWFSRVWVFQEMVFARDPWAQCGKIRLKWDRLAYESHSFSEIREPDLFDSVASHHSPSVSDGRDMILSEMQKARKSYQASLFSKVSKPDLLDLVVSRRGLGASDGRDMIFAHVKLASSPPNPLIAVDYRKSFVDVYADFALYAIQNYSLN</sequence>
<dbReference type="Pfam" id="PF06985">
    <property type="entry name" value="HET"/>
    <property type="match status" value="1"/>
</dbReference>
<accession>A0A8E2JM80</accession>
<evidence type="ECO:0000313" key="2">
    <source>
        <dbReference type="EMBL" id="OCL02555.1"/>
    </source>
</evidence>
<gene>
    <name evidence="2" type="ORF">AOQ84DRAFT_269351</name>
</gene>
<dbReference type="EMBL" id="KV750931">
    <property type="protein sequence ID" value="OCL02555.1"/>
    <property type="molecule type" value="Genomic_DNA"/>
</dbReference>
<dbReference type="OrthoDB" id="2157530at2759"/>
<proteinExistence type="predicted"/>
<dbReference type="PANTHER" id="PTHR24148">
    <property type="entry name" value="ANKYRIN REPEAT DOMAIN-CONTAINING PROTEIN 39 HOMOLOG-RELATED"/>
    <property type="match status" value="1"/>
</dbReference>
<feature type="non-terminal residue" evidence="2">
    <location>
        <position position="1"/>
    </location>
</feature>
<keyword evidence="3" id="KW-1185">Reference proteome</keyword>